<dbReference type="GO" id="GO:0030313">
    <property type="term" value="C:cell envelope"/>
    <property type="evidence" value="ECO:0007669"/>
    <property type="project" value="UniProtKB-ARBA"/>
</dbReference>
<keyword evidence="4" id="KW-1185">Reference proteome</keyword>
<organism evidence="3 4">
    <name type="scientific">Sodalis praecaptivus</name>
    <dbReference type="NCBI Taxonomy" id="1239307"/>
    <lineage>
        <taxon>Bacteria</taxon>
        <taxon>Pseudomonadati</taxon>
        <taxon>Pseudomonadota</taxon>
        <taxon>Gammaproteobacteria</taxon>
        <taxon>Enterobacterales</taxon>
        <taxon>Bruguierivoracaceae</taxon>
        <taxon>Sodalis</taxon>
    </lineage>
</organism>
<dbReference type="PATRIC" id="fig|1239307.3.peg.4184"/>
<dbReference type="EMBL" id="CP006569">
    <property type="protein sequence ID" value="AHF78754.1"/>
    <property type="molecule type" value="Genomic_DNA"/>
</dbReference>
<dbReference type="HOGENOM" id="CLU_059918_0_0_6"/>
<evidence type="ECO:0000256" key="2">
    <source>
        <dbReference type="ARBA" id="ARBA00008520"/>
    </source>
</evidence>
<evidence type="ECO:0000313" key="4">
    <source>
        <dbReference type="Proteomes" id="UP000019028"/>
    </source>
</evidence>
<dbReference type="Pfam" id="PF13416">
    <property type="entry name" value="SBP_bac_8"/>
    <property type="match status" value="1"/>
</dbReference>
<comment type="subcellular location">
    <subcellularLocation>
        <location evidence="1">Periplasm</location>
    </subcellularLocation>
</comment>
<dbReference type="PANTHER" id="PTHR43649">
    <property type="entry name" value="ARABINOSE-BINDING PROTEIN-RELATED"/>
    <property type="match status" value="1"/>
</dbReference>
<dbReference type="KEGG" id="sod:Sant_3774"/>
<proteinExistence type="inferred from homology"/>
<comment type="similarity">
    <text evidence="2">Belongs to the bacterial solute-binding protein 1 family.</text>
</comment>
<evidence type="ECO:0000256" key="1">
    <source>
        <dbReference type="ARBA" id="ARBA00004418"/>
    </source>
</evidence>
<accession>W0HYB3</accession>
<gene>
    <name evidence="3" type="ORF">Sant_3774</name>
</gene>
<evidence type="ECO:0000313" key="3">
    <source>
        <dbReference type="EMBL" id="AHF78754.1"/>
    </source>
</evidence>
<dbReference type="AlphaFoldDB" id="W0HYB3"/>
<protein>
    <submittedName>
        <fullName evidence="3">Cro/Cl family transcriptional regulator</fullName>
    </submittedName>
</protein>
<dbReference type="InterPro" id="IPR006059">
    <property type="entry name" value="SBP"/>
</dbReference>
<dbReference type="InterPro" id="IPR050490">
    <property type="entry name" value="Bact_solute-bd_prot1"/>
</dbReference>
<dbReference type="Proteomes" id="UP000019028">
    <property type="component" value="Chromosome"/>
</dbReference>
<dbReference type="GO" id="GO:0042597">
    <property type="term" value="C:periplasmic space"/>
    <property type="evidence" value="ECO:0007669"/>
    <property type="project" value="UniProtKB-SubCell"/>
</dbReference>
<dbReference type="Gene3D" id="3.40.190.10">
    <property type="entry name" value="Periplasmic binding protein-like II"/>
    <property type="match status" value="2"/>
</dbReference>
<name>W0HYB3_9GAMM</name>
<dbReference type="RefSeq" id="WP_200867259.1">
    <property type="nucleotide sequence ID" value="NZ_CP006569.1"/>
</dbReference>
<reference evidence="3 4" key="1">
    <citation type="journal article" date="2014" name="Genome Biol. Evol.">
        <title>Genome degeneration and adaptation in a nascent stage of symbiosis.</title>
        <authorList>
            <person name="Oakeson K.F."/>
            <person name="Gil R."/>
            <person name="Clayton A.L."/>
            <person name="Dunn D.M."/>
            <person name="von Niederhausern A.C."/>
            <person name="Hamil C."/>
            <person name="Aoyagi A."/>
            <person name="Duval B."/>
            <person name="Baca A."/>
            <person name="Silva F.J."/>
            <person name="Vallier A."/>
            <person name="Jackson D.G."/>
            <person name="Latorre A."/>
            <person name="Weiss R.B."/>
            <person name="Heddi A."/>
            <person name="Moya A."/>
            <person name="Dale C."/>
        </authorList>
    </citation>
    <scope>NUCLEOTIDE SEQUENCE [LARGE SCALE GENOMIC DNA]</scope>
    <source>
        <strain evidence="3 4">HS1</strain>
    </source>
</reference>
<dbReference type="SUPFAM" id="SSF53850">
    <property type="entry name" value="Periplasmic binding protein-like II"/>
    <property type="match status" value="1"/>
</dbReference>
<sequence length="380" mass="42320">MVTLRGITWGHSRGYTSVVATAQRFGELHPEVNIQWEKRSLQAFADGSLDTLAQQYDLLVIDHPWAGFVVEKSLLLPLQQYLPAGYLADQKANSVGGSYESYEFNGCQSALAIDAATPIAVYRPDHLAAGRFSLPTTWDHLLALAQAGRVIYAGIPINLLMDFLMLCATRGGTWFDGETITDRETGIEALETLRELASYCPEAIFDADPIQIHETLSQEDRWSYCPFAYGYSNYSRRGYARYLLKATDVVSYHGNALRTVLGGTGLAISAHSQHRDIALDYLRYTASAAIQKTLFFDTGGQPGHRAAWIDAEVNRRSLDFFADTLMTLDRSAKRPRYNGFLNFQDHAGHGVRDFVMRGGSSKATFDTLNQLYQDSLRGTE</sequence>
<dbReference type="PANTHER" id="PTHR43649:SF12">
    <property type="entry name" value="DIACETYLCHITOBIOSE BINDING PROTEIN DASA"/>
    <property type="match status" value="1"/>
</dbReference>